<comment type="similarity">
    <text evidence="7">Belongs to the binding-protein-dependent transport system permease family.</text>
</comment>
<dbReference type="EMBL" id="BLTE01000011">
    <property type="protein sequence ID" value="GFK94699.1"/>
    <property type="molecule type" value="Genomic_DNA"/>
</dbReference>
<gene>
    <name evidence="9" type="primary">cysW</name>
    <name evidence="9" type="ORF">NNJEOMEG_02546</name>
</gene>
<protein>
    <submittedName>
        <fullName evidence="9">Sulfate transport system permease protein CysW</fullName>
    </submittedName>
</protein>
<feature type="transmembrane region" description="Helical" evidence="7">
    <location>
        <begin position="165"/>
        <end position="185"/>
    </location>
</feature>
<dbReference type="PROSITE" id="PS50928">
    <property type="entry name" value="ABC_TM1"/>
    <property type="match status" value="1"/>
</dbReference>
<accession>A0A6V8LX98</accession>
<comment type="subcellular location">
    <subcellularLocation>
        <location evidence="1 7">Cell membrane</location>
        <topology evidence="1 7">Multi-pass membrane protein</topology>
    </subcellularLocation>
</comment>
<proteinExistence type="inferred from homology"/>
<dbReference type="Gene3D" id="1.10.3720.10">
    <property type="entry name" value="MetI-like"/>
    <property type="match status" value="1"/>
</dbReference>
<keyword evidence="4 7" id="KW-0812">Transmembrane</keyword>
<reference evidence="9 10" key="2">
    <citation type="submission" date="2020-05" db="EMBL/GenBank/DDBJ databases">
        <title>Draft genome sequence of Desulfovibrio sp. strainFSS-1.</title>
        <authorList>
            <person name="Shimoshige H."/>
            <person name="Kobayashi H."/>
            <person name="Maekawa T."/>
        </authorList>
    </citation>
    <scope>NUCLEOTIDE SEQUENCE [LARGE SCALE GENOMIC DNA]</scope>
    <source>
        <strain evidence="9 10">SIID29052-01</strain>
    </source>
</reference>
<keyword evidence="10" id="KW-1185">Reference proteome</keyword>
<keyword evidence="2 7" id="KW-0813">Transport</keyword>
<evidence type="ECO:0000256" key="3">
    <source>
        <dbReference type="ARBA" id="ARBA00022475"/>
    </source>
</evidence>
<dbReference type="CDD" id="cd06261">
    <property type="entry name" value="TM_PBP2"/>
    <property type="match status" value="1"/>
</dbReference>
<evidence type="ECO:0000256" key="7">
    <source>
        <dbReference type="RuleBase" id="RU363032"/>
    </source>
</evidence>
<keyword evidence="5 7" id="KW-1133">Transmembrane helix</keyword>
<keyword evidence="3" id="KW-1003">Cell membrane</keyword>
<keyword evidence="6 7" id="KW-0472">Membrane</keyword>
<evidence type="ECO:0000256" key="6">
    <source>
        <dbReference type="ARBA" id="ARBA00023136"/>
    </source>
</evidence>
<dbReference type="InterPro" id="IPR035906">
    <property type="entry name" value="MetI-like_sf"/>
</dbReference>
<feature type="transmembrane region" description="Helical" evidence="7">
    <location>
        <begin position="205"/>
        <end position="224"/>
    </location>
</feature>
<dbReference type="PANTHER" id="PTHR30183">
    <property type="entry name" value="MOLYBDENUM TRANSPORT SYSTEM PERMEASE PROTEIN MODB"/>
    <property type="match status" value="1"/>
</dbReference>
<evidence type="ECO:0000313" key="9">
    <source>
        <dbReference type="EMBL" id="GFK94699.1"/>
    </source>
</evidence>
<feature type="transmembrane region" description="Helical" evidence="7">
    <location>
        <begin position="99"/>
        <end position="117"/>
    </location>
</feature>
<organism evidence="9 10">
    <name type="scientific">Fundidesulfovibrio magnetotacticus</name>
    <dbReference type="NCBI Taxonomy" id="2730080"/>
    <lineage>
        <taxon>Bacteria</taxon>
        <taxon>Pseudomonadati</taxon>
        <taxon>Thermodesulfobacteriota</taxon>
        <taxon>Desulfovibrionia</taxon>
        <taxon>Desulfovibrionales</taxon>
        <taxon>Desulfovibrionaceae</taxon>
        <taxon>Fundidesulfovibrio</taxon>
    </lineage>
</organism>
<dbReference type="GO" id="GO:0055085">
    <property type="term" value="P:transmembrane transport"/>
    <property type="evidence" value="ECO:0007669"/>
    <property type="project" value="InterPro"/>
</dbReference>
<dbReference type="GO" id="GO:0005886">
    <property type="term" value="C:plasma membrane"/>
    <property type="evidence" value="ECO:0007669"/>
    <property type="project" value="UniProtKB-SubCell"/>
</dbReference>
<dbReference type="AlphaFoldDB" id="A0A6V8LX98"/>
<feature type="transmembrane region" description="Helical" evidence="7">
    <location>
        <begin position="58"/>
        <end position="79"/>
    </location>
</feature>
<name>A0A6V8LX98_9BACT</name>
<evidence type="ECO:0000313" key="10">
    <source>
        <dbReference type="Proteomes" id="UP000494245"/>
    </source>
</evidence>
<feature type="domain" description="ABC transmembrane type-1" evidence="8">
    <location>
        <begin position="20"/>
        <end position="224"/>
    </location>
</feature>
<evidence type="ECO:0000256" key="4">
    <source>
        <dbReference type="ARBA" id="ARBA00022692"/>
    </source>
</evidence>
<dbReference type="InterPro" id="IPR000515">
    <property type="entry name" value="MetI-like"/>
</dbReference>
<evidence type="ECO:0000256" key="1">
    <source>
        <dbReference type="ARBA" id="ARBA00004651"/>
    </source>
</evidence>
<sequence length="230" mass="23752">MTGPGPWLAALAEPHALFALGLTARTALVTLPLHLAAGLALGAWLARGRSPLKTAVEMAVTLPLVFPPVAIGFVLLMLLGRRGVVGAFLLEHAGVELVFSFHGVVLASFVAGLPLVVRPVQSAIRSLPPALAEAALVLGKTPLQAFFLAVLPAVRRSLAAGMILAFGRSLGEVGITMMLGGNILGRTNTLSLEIYNAVSAGEFESAAALCTLLGAVSACVFWALRRLGAF</sequence>
<dbReference type="Proteomes" id="UP000494245">
    <property type="component" value="Unassembled WGS sequence"/>
</dbReference>
<evidence type="ECO:0000256" key="2">
    <source>
        <dbReference type="ARBA" id="ARBA00022448"/>
    </source>
</evidence>
<evidence type="ECO:0000256" key="5">
    <source>
        <dbReference type="ARBA" id="ARBA00022989"/>
    </source>
</evidence>
<evidence type="ECO:0000259" key="8">
    <source>
        <dbReference type="PROSITE" id="PS50928"/>
    </source>
</evidence>
<feature type="transmembrane region" description="Helical" evidence="7">
    <location>
        <begin position="27"/>
        <end position="46"/>
    </location>
</feature>
<comment type="caution">
    <text evidence="9">The sequence shown here is derived from an EMBL/GenBank/DDBJ whole genome shotgun (WGS) entry which is preliminary data.</text>
</comment>
<dbReference type="SUPFAM" id="SSF161098">
    <property type="entry name" value="MetI-like"/>
    <property type="match status" value="1"/>
</dbReference>
<dbReference type="Pfam" id="PF00528">
    <property type="entry name" value="BPD_transp_1"/>
    <property type="match status" value="1"/>
</dbReference>
<dbReference type="RefSeq" id="WP_173085015.1">
    <property type="nucleotide sequence ID" value="NZ_BLTE01000011.1"/>
</dbReference>
<reference evidence="9 10" key="1">
    <citation type="submission" date="2020-04" db="EMBL/GenBank/DDBJ databases">
        <authorList>
            <consortium name="Desulfovibrio sp. FSS-1 genome sequencing consortium"/>
            <person name="Shimoshige H."/>
            <person name="Kobayashi H."/>
            <person name="Maekawa T."/>
        </authorList>
    </citation>
    <scope>NUCLEOTIDE SEQUENCE [LARGE SCALE GENOMIC DNA]</scope>
    <source>
        <strain evidence="9 10">SIID29052-01</strain>
    </source>
</reference>
<dbReference type="PANTHER" id="PTHR30183:SF3">
    <property type="entry name" value="MOLYBDENUM TRANSPORT SYSTEM PERMEASE PROTEIN MODB"/>
    <property type="match status" value="1"/>
</dbReference>